<name>A0ABR9FSC0_9GAMM</name>
<sequence>MNKVITCIDGSNFTDAVCNAGIWAADKLSAPLVFLHAIEKDRKVHNENLSGAIGFGAKSALLEQMTELDEQHSKLALQLGKELLEHAQQRAITKGHDQVESTQRHGTITDAICDLETDARLIVLGRCGQGDSASFKALGSHIEHVIRQVHTPVLIANQDFIQPKSFLLCYDGRETADKALQRIVEGGLLKGLKCHLVTVKNNQDDQYSKFKAAETLLLEHGFDVEASYLTGDIFEILITYKQSYAVDMVVIGAFSHSKFRQVLLGSNTMKMIENSQLPLLVLR</sequence>
<feature type="domain" description="UspA" evidence="2">
    <location>
        <begin position="2"/>
        <end position="155"/>
    </location>
</feature>
<dbReference type="CDD" id="cd00293">
    <property type="entry name" value="USP-like"/>
    <property type="match status" value="2"/>
</dbReference>
<dbReference type="PANTHER" id="PTHR46268">
    <property type="entry name" value="STRESS RESPONSE PROTEIN NHAX"/>
    <property type="match status" value="1"/>
</dbReference>
<dbReference type="Proteomes" id="UP000707245">
    <property type="component" value="Unassembled WGS sequence"/>
</dbReference>
<comment type="similarity">
    <text evidence="1">Belongs to the universal stress protein A family.</text>
</comment>
<organism evidence="3 4">
    <name type="scientific">Pseudoalteromonas prydzensis</name>
    <dbReference type="NCBI Taxonomy" id="182141"/>
    <lineage>
        <taxon>Bacteria</taxon>
        <taxon>Pseudomonadati</taxon>
        <taxon>Pseudomonadota</taxon>
        <taxon>Gammaproteobacteria</taxon>
        <taxon>Alteromonadales</taxon>
        <taxon>Pseudoalteromonadaceae</taxon>
        <taxon>Pseudoalteromonas</taxon>
    </lineage>
</organism>
<dbReference type="InterPro" id="IPR006016">
    <property type="entry name" value="UspA"/>
</dbReference>
<protein>
    <submittedName>
        <fullName evidence="3">Universal stress protein</fullName>
    </submittedName>
</protein>
<dbReference type="RefSeq" id="WP_192543064.1">
    <property type="nucleotide sequence ID" value="NZ_RRZA01000104.1"/>
</dbReference>
<dbReference type="SUPFAM" id="SSF52402">
    <property type="entry name" value="Adenine nucleotide alpha hydrolases-like"/>
    <property type="match status" value="2"/>
</dbReference>
<feature type="domain" description="UspA" evidence="2">
    <location>
        <begin position="166"/>
        <end position="283"/>
    </location>
</feature>
<evidence type="ECO:0000313" key="4">
    <source>
        <dbReference type="Proteomes" id="UP000707245"/>
    </source>
</evidence>
<dbReference type="PRINTS" id="PR01438">
    <property type="entry name" value="UNVRSLSTRESS"/>
</dbReference>
<dbReference type="Gene3D" id="3.40.50.12370">
    <property type="match status" value="1"/>
</dbReference>
<evidence type="ECO:0000259" key="2">
    <source>
        <dbReference type="Pfam" id="PF00582"/>
    </source>
</evidence>
<dbReference type="EMBL" id="RRZA01000104">
    <property type="protein sequence ID" value="MBE0459725.1"/>
    <property type="molecule type" value="Genomic_DNA"/>
</dbReference>
<evidence type="ECO:0000256" key="1">
    <source>
        <dbReference type="ARBA" id="ARBA00008791"/>
    </source>
</evidence>
<dbReference type="InterPro" id="IPR006015">
    <property type="entry name" value="Universal_stress_UspA"/>
</dbReference>
<reference evidence="3 4" key="1">
    <citation type="submission" date="2020-07" db="EMBL/GenBank/DDBJ databases">
        <title>Halophilic bacteria isolated from french cheeses.</title>
        <authorList>
            <person name="Kothe C.I."/>
            <person name="Farah-Kraiem B."/>
            <person name="Renault P."/>
            <person name="Dridi B."/>
        </authorList>
    </citation>
    <scope>NUCLEOTIDE SEQUENCE [LARGE SCALE GENOMIC DNA]</scope>
    <source>
        <strain evidence="3 4">FME14</strain>
    </source>
</reference>
<keyword evidence="4" id="KW-1185">Reference proteome</keyword>
<gene>
    <name evidence="3" type="ORF">EI167_20290</name>
</gene>
<accession>A0ABR9FSC0</accession>
<comment type="caution">
    <text evidence="3">The sequence shown here is derived from an EMBL/GenBank/DDBJ whole genome shotgun (WGS) entry which is preliminary data.</text>
</comment>
<proteinExistence type="inferred from homology"/>
<dbReference type="PANTHER" id="PTHR46268:SF6">
    <property type="entry name" value="UNIVERSAL STRESS PROTEIN UP12"/>
    <property type="match status" value="1"/>
</dbReference>
<dbReference type="Pfam" id="PF00582">
    <property type="entry name" value="Usp"/>
    <property type="match status" value="2"/>
</dbReference>
<evidence type="ECO:0000313" key="3">
    <source>
        <dbReference type="EMBL" id="MBE0459725.1"/>
    </source>
</evidence>